<accession>A0A9P7ENN7</accession>
<evidence type="ECO:0000313" key="2">
    <source>
        <dbReference type="EMBL" id="KAG1826789.1"/>
    </source>
</evidence>
<keyword evidence="3" id="KW-1185">Reference proteome</keyword>
<dbReference type="GeneID" id="64627903"/>
<dbReference type="Proteomes" id="UP000807769">
    <property type="component" value="Unassembled WGS sequence"/>
</dbReference>
<comment type="caution">
    <text evidence="2">The sequence shown here is derived from an EMBL/GenBank/DDBJ whole genome shotgun (WGS) entry which is preliminary data.</text>
</comment>
<dbReference type="EMBL" id="JABBWG010000001">
    <property type="protein sequence ID" value="KAG1826789.1"/>
    <property type="molecule type" value="Genomic_DNA"/>
</dbReference>
<reference evidence="2" key="1">
    <citation type="journal article" date="2020" name="New Phytol.">
        <title>Comparative genomics reveals dynamic genome evolution in host specialist ectomycorrhizal fungi.</title>
        <authorList>
            <person name="Lofgren L.A."/>
            <person name="Nguyen N.H."/>
            <person name="Vilgalys R."/>
            <person name="Ruytinx J."/>
            <person name="Liao H.L."/>
            <person name="Branco S."/>
            <person name="Kuo A."/>
            <person name="LaButti K."/>
            <person name="Lipzen A."/>
            <person name="Andreopoulos W."/>
            <person name="Pangilinan J."/>
            <person name="Riley R."/>
            <person name="Hundley H."/>
            <person name="Na H."/>
            <person name="Barry K."/>
            <person name="Grigoriev I.V."/>
            <person name="Stajich J.E."/>
            <person name="Kennedy P.G."/>
        </authorList>
    </citation>
    <scope>NUCLEOTIDE SEQUENCE</scope>
    <source>
        <strain evidence="2">MN1</strain>
    </source>
</reference>
<dbReference type="AlphaFoldDB" id="A0A9P7ENN7"/>
<dbReference type="RefSeq" id="XP_041199636.1">
    <property type="nucleotide sequence ID" value="XM_041333886.1"/>
</dbReference>
<keyword evidence="1" id="KW-0732">Signal</keyword>
<gene>
    <name evidence="2" type="ORF">BJ212DRAFT_1308269</name>
</gene>
<feature type="signal peptide" evidence="1">
    <location>
        <begin position="1"/>
        <end position="22"/>
    </location>
</feature>
<name>A0A9P7ENN7_9AGAM</name>
<evidence type="ECO:0000313" key="3">
    <source>
        <dbReference type="Proteomes" id="UP000807769"/>
    </source>
</evidence>
<proteinExistence type="predicted"/>
<sequence length="82" mass="9207">MRCLLQPYRISTLLHLVCLNSARVVGTRCAESGIVYKITLGKKTIAELKSCKKGNHHDQVSPPYCRLEDPDMWEIEECSDGG</sequence>
<organism evidence="2 3">
    <name type="scientific">Suillus subaureus</name>
    <dbReference type="NCBI Taxonomy" id="48587"/>
    <lineage>
        <taxon>Eukaryota</taxon>
        <taxon>Fungi</taxon>
        <taxon>Dikarya</taxon>
        <taxon>Basidiomycota</taxon>
        <taxon>Agaricomycotina</taxon>
        <taxon>Agaricomycetes</taxon>
        <taxon>Agaricomycetidae</taxon>
        <taxon>Boletales</taxon>
        <taxon>Suillineae</taxon>
        <taxon>Suillaceae</taxon>
        <taxon>Suillus</taxon>
    </lineage>
</organism>
<evidence type="ECO:0000256" key="1">
    <source>
        <dbReference type="SAM" id="SignalP"/>
    </source>
</evidence>
<evidence type="ECO:0008006" key="4">
    <source>
        <dbReference type="Google" id="ProtNLM"/>
    </source>
</evidence>
<protein>
    <recommendedName>
        <fullName evidence="4">Secreted protein</fullName>
    </recommendedName>
</protein>
<feature type="chain" id="PRO_5040132692" description="Secreted protein" evidence="1">
    <location>
        <begin position="23"/>
        <end position="82"/>
    </location>
</feature>